<dbReference type="NCBIfam" id="TIGR02532">
    <property type="entry name" value="IV_pilin_GFxxxE"/>
    <property type="match status" value="1"/>
</dbReference>
<evidence type="ECO:0000256" key="1">
    <source>
        <dbReference type="SAM" id="Phobius"/>
    </source>
</evidence>
<sequence length="257" mass="28932">MKMRYNNRKFYRSKGTKGFTLAEMVIVCGIVAVLSTSVYLIFVNGNRLFTLQNNLAVAENQALKASLVMQRELREARAPEGLNLQPIEEATSQSIIFYADISDEPVNNREEKIQYLLHNGRLLRGIAYWNQEINGYDDLPDLAQYALSTPALRPWFGISTANAQSVPPTDDPVLSPSPSPAPTLENIKVMCQYVVNGAAPIFYYYDQDYTGSENPLSYPINLGSVKVIKTRLEIDVNSRPPEPYIHETTIQLRNPNL</sequence>
<evidence type="ECO:0008006" key="4">
    <source>
        <dbReference type="Google" id="ProtNLM"/>
    </source>
</evidence>
<dbReference type="InterPro" id="IPR012902">
    <property type="entry name" value="N_methyl_site"/>
</dbReference>
<dbReference type="Pfam" id="PF07963">
    <property type="entry name" value="N_methyl"/>
    <property type="match status" value="1"/>
</dbReference>
<comment type="caution">
    <text evidence="2">The sequence shown here is derived from an EMBL/GenBank/DDBJ whole genome shotgun (WGS) entry which is preliminary data.</text>
</comment>
<proteinExistence type="predicted"/>
<protein>
    <recommendedName>
        <fullName evidence="4">Type II secretion system protein</fullName>
    </recommendedName>
</protein>
<dbReference type="Proteomes" id="UP000318296">
    <property type="component" value="Unassembled WGS sequence"/>
</dbReference>
<organism evidence="2 3">
    <name type="scientific">Candidatus Berkelbacteria bacterium Licking1014_96</name>
    <dbReference type="NCBI Taxonomy" id="2017149"/>
    <lineage>
        <taxon>Bacteria</taxon>
        <taxon>Candidatus Berkelbacteria</taxon>
    </lineage>
</organism>
<keyword evidence="1" id="KW-0472">Membrane</keyword>
<keyword evidence="1" id="KW-1133">Transmembrane helix</keyword>
<dbReference type="AlphaFoldDB" id="A0A554LGQ6"/>
<evidence type="ECO:0000313" key="3">
    <source>
        <dbReference type="Proteomes" id="UP000318296"/>
    </source>
</evidence>
<reference evidence="2 3" key="1">
    <citation type="submission" date="2017-07" db="EMBL/GenBank/DDBJ databases">
        <title>Mechanisms for carbon and nitrogen cycling indicate functional differentiation within the Candidate Phyla Radiation.</title>
        <authorList>
            <person name="Danczak R.E."/>
            <person name="Johnston M.D."/>
            <person name="Kenah C."/>
            <person name="Slattery M."/>
            <person name="Wrighton K.C."/>
            <person name="Wilkins M.J."/>
        </authorList>
    </citation>
    <scope>NUCLEOTIDE SEQUENCE [LARGE SCALE GENOMIC DNA]</scope>
    <source>
        <strain evidence="2">Licking1014_96</strain>
    </source>
</reference>
<keyword evidence="1" id="KW-0812">Transmembrane</keyword>
<evidence type="ECO:0000313" key="2">
    <source>
        <dbReference type="EMBL" id="TSC92061.1"/>
    </source>
</evidence>
<name>A0A554LGQ6_9BACT</name>
<feature type="transmembrane region" description="Helical" evidence="1">
    <location>
        <begin position="21"/>
        <end position="42"/>
    </location>
</feature>
<gene>
    <name evidence="2" type="ORF">CEN92_164</name>
</gene>
<accession>A0A554LGQ6</accession>
<dbReference type="EMBL" id="VMGH01000021">
    <property type="protein sequence ID" value="TSC92061.1"/>
    <property type="molecule type" value="Genomic_DNA"/>
</dbReference>